<comment type="caution">
    <text evidence="2">The sequence shown here is derived from an EMBL/GenBank/DDBJ whole genome shotgun (WGS) entry which is preliminary data.</text>
</comment>
<dbReference type="InterPro" id="IPR036286">
    <property type="entry name" value="LexA/Signal_pep-like_sf"/>
</dbReference>
<protein>
    <recommendedName>
        <fullName evidence="1">Peptidase S24/S26A/S26B/S26C domain-containing protein</fullName>
    </recommendedName>
</protein>
<dbReference type="CDD" id="cd06529">
    <property type="entry name" value="S24_LexA-like"/>
    <property type="match status" value="1"/>
</dbReference>
<dbReference type="InterPro" id="IPR015927">
    <property type="entry name" value="Peptidase_S24_S26A/B/C"/>
</dbReference>
<dbReference type="Pfam" id="PF00717">
    <property type="entry name" value="Peptidase_S24"/>
    <property type="match status" value="1"/>
</dbReference>
<sequence>MNKAKINGKNLEEGDFVLIDSEYKNPKNDDYVLSVIDGCANLKKFERDAKTGTIRLLSESKNPKHKPIYVSSEDDFMVNGRIISVVKK</sequence>
<evidence type="ECO:0000259" key="1">
    <source>
        <dbReference type="Pfam" id="PF00717"/>
    </source>
</evidence>
<evidence type="ECO:0000313" key="2">
    <source>
        <dbReference type="EMBL" id="OGF85559.1"/>
    </source>
</evidence>
<name>A0A1F5XCI2_9BACT</name>
<dbReference type="SUPFAM" id="SSF51306">
    <property type="entry name" value="LexA/Signal peptidase"/>
    <property type="match status" value="1"/>
</dbReference>
<dbReference type="Gene3D" id="2.10.109.10">
    <property type="entry name" value="Umud Fragment, subunit A"/>
    <property type="match status" value="1"/>
</dbReference>
<organism evidence="2 3">
    <name type="scientific">Candidatus Giovannonibacteria bacterium RIFCSPLOWO2_02_44_8</name>
    <dbReference type="NCBI Taxonomy" id="1798355"/>
    <lineage>
        <taxon>Bacteria</taxon>
        <taxon>Candidatus Giovannoniibacteriota</taxon>
    </lineage>
</organism>
<evidence type="ECO:0000313" key="3">
    <source>
        <dbReference type="Proteomes" id="UP000178405"/>
    </source>
</evidence>
<proteinExistence type="predicted"/>
<dbReference type="InterPro" id="IPR039418">
    <property type="entry name" value="LexA-like"/>
</dbReference>
<accession>A0A1F5XCI2</accession>
<feature type="domain" description="Peptidase S24/S26A/S26B/S26C" evidence="1">
    <location>
        <begin position="11"/>
        <end position="83"/>
    </location>
</feature>
<dbReference type="EMBL" id="MFIH01000025">
    <property type="protein sequence ID" value="OGF85559.1"/>
    <property type="molecule type" value="Genomic_DNA"/>
</dbReference>
<dbReference type="AlphaFoldDB" id="A0A1F5XCI2"/>
<dbReference type="Proteomes" id="UP000178405">
    <property type="component" value="Unassembled WGS sequence"/>
</dbReference>
<gene>
    <name evidence="2" type="ORF">A2Z63_02025</name>
</gene>
<reference evidence="2 3" key="1">
    <citation type="journal article" date="2016" name="Nat. Commun.">
        <title>Thousands of microbial genomes shed light on interconnected biogeochemical processes in an aquifer system.</title>
        <authorList>
            <person name="Anantharaman K."/>
            <person name="Brown C.T."/>
            <person name="Hug L.A."/>
            <person name="Sharon I."/>
            <person name="Castelle C.J."/>
            <person name="Probst A.J."/>
            <person name="Thomas B.C."/>
            <person name="Singh A."/>
            <person name="Wilkins M.J."/>
            <person name="Karaoz U."/>
            <person name="Brodie E.L."/>
            <person name="Williams K.H."/>
            <person name="Hubbard S.S."/>
            <person name="Banfield J.F."/>
        </authorList>
    </citation>
    <scope>NUCLEOTIDE SEQUENCE [LARGE SCALE GENOMIC DNA]</scope>
</reference>